<keyword evidence="1" id="KW-0812">Transmembrane</keyword>
<dbReference type="Proteomes" id="UP000595897">
    <property type="component" value="Chromosome"/>
</dbReference>
<dbReference type="InterPro" id="IPR025962">
    <property type="entry name" value="SdpI/YhfL"/>
</dbReference>
<evidence type="ECO:0000313" key="4">
    <source>
        <dbReference type="Proteomes" id="UP000595897"/>
    </source>
</evidence>
<feature type="transmembrane region" description="Helical" evidence="1">
    <location>
        <begin position="89"/>
        <end position="107"/>
    </location>
</feature>
<name>A0A7R7ICM0_9FIRM</name>
<evidence type="ECO:0000259" key="2">
    <source>
        <dbReference type="Pfam" id="PF07853"/>
    </source>
</evidence>
<dbReference type="EMBL" id="AP024169">
    <property type="protein sequence ID" value="BCN30667.1"/>
    <property type="molecule type" value="Genomic_DNA"/>
</dbReference>
<dbReference type="Pfam" id="PF07853">
    <property type="entry name" value="DUF1648"/>
    <property type="match status" value="1"/>
</dbReference>
<dbReference type="PIRSF" id="PIRSF038959">
    <property type="entry name" value="SdpI"/>
    <property type="match status" value="1"/>
</dbReference>
<protein>
    <recommendedName>
        <fullName evidence="2">DUF1648 domain-containing protein</fullName>
    </recommendedName>
</protein>
<keyword evidence="1" id="KW-0472">Membrane</keyword>
<organism evidence="3 4">
    <name type="scientific">Anaeromicropila herbilytica</name>
    <dbReference type="NCBI Taxonomy" id="2785025"/>
    <lineage>
        <taxon>Bacteria</taxon>
        <taxon>Bacillati</taxon>
        <taxon>Bacillota</taxon>
        <taxon>Clostridia</taxon>
        <taxon>Lachnospirales</taxon>
        <taxon>Lachnospiraceae</taxon>
        <taxon>Anaeromicropila</taxon>
    </lineage>
</organism>
<proteinExistence type="predicted"/>
<feature type="transmembrane region" description="Helical" evidence="1">
    <location>
        <begin position="172"/>
        <end position="191"/>
    </location>
</feature>
<gene>
    <name evidence="3" type="ORF">bsdtb5_19620</name>
</gene>
<dbReference type="InterPro" id="IPR012867">
    <property type="entry name" value="DUF1648"/>
</dbReference>
<feature type="domain" description="DUF1648" evidence="2">
    <location>
        <begin position="12"/>
        <end position="58"/>
    </location>
</feature>
<evidence type="ECO:0000256" key="1">
    <source>
        <dbReference type="SAM" id="Phobius"/>
    </source>
</evidence>
<dbReference type="GO" id="GO:0009636">
    <property type="term" value="P:response to toxic substance"/>
    <property type="evidence" value="ECO:0007669"/>
    <property type="project" value="TreeGrafter"/>
</dbReference>
<keyword evidence="4" id="KW-1185">Reference proteome</keyword>
<dbReference type="RefSeq" id="WP_271715869.1">
    <property type="nucleotide sequence ID" value="NZ_AP024169.1"/>
</dbReference>
<feature type="transmembrane region" description="Helical" evidence="1">
    <location>
        <begin position="197"/>
        <end position="219"/>
    </location>
</feature>
<feature type="transmembrane region" description="Helical" evidence="1">
    <location>
        <begin position="127"/>
        <end position="144"/>
    </location>
</feature>
<dbReference type="PANTHER" id="PTHR37810:SF5">
    <property type="entry name" value="IMMUNITY PROTEIN SDPI"/>
    <property type="match status" value="1"/>
</dbReference>
<dbReference type="Pfam" id="PF13630">
    <property type="entry name" value="SdpI"/>
    <property type="match status" value="1"/>
</dbReference>
<accession>A0A7R7ICM0</accession>
<dbReference type="PANTHER" id="PTHR37810">
    <property type="entry name" value="IMMUNITY PROTEIN SDPI"/>
    <property type="match status" value="1"/>
</dbReference>
<reference evidence="3 4" key="1">
    <citation type="submission" date="2020-11" db="EMBL/GenBank/DDBJ databases">
        <title>Draft genome sequencing of a Lachnospiraceae strain isolated from anoxic soil subjected to BSD treatment.</title>
        <authorList>
            <person name="Uek A."/>
            <person name="Tonouchi A."/>
        </authorList>
    </citation>
    <scope>NUCLEOTIDE SEQUENCE [LARGE SCALE GENOMIC DNA]</scope>
    <source>
        <strain evidence="3 4">TB5</strain>
    </source>
</reference>
<feature type="transmembrane region" description="Helical" evidence="1">
    <location>
        <begin position="7"/>
        <end position="28"/>
    </location>
</feature>
<feature type="transmembrane region" description="Helical" evidence="1">
    <location>
        <begin position="48"/>
        <end position="68"/>
    </location>
</feature>
<dbReference type="InterPro" id="IPR026272">
    <property type="entry name" value="SdpI"/>
</dbReference>
<dbReference type="AlphaFoldDB" id="A0A7R7ICM0"/>
<dbReference type="KEGG" id="ahb:bsdtb5_19620"/>
<evidence type="ECO:0000313" key="3">
    <source>
        <dbReference type="EMBL" id="BCN30667.1"/>
    </source>
</evidence>
<sequence length="227" mass="25885">MKSKVHLLYYGLMFLPLVLVIISFIFLPDRIPVHYNINGEINRWGSKLEMLIFPVMTIFIGTFLKTVAKTVVRKNDDNSSVSNEKVSNIISIATLLVFNVMTILFIYDAFYSIADHNKTIRINTSQIMFIVLGIAIIILGNVMPKCRMNSYIGLRTTWSMSNELVWMKSQRLGGIVFVISGILTIISNLIFSGSYAFVYTISIIIIDVIVSIVGSYYLYKKYYTEKI</sequence>
<keyword evidence="1" id="KW-1133">Transmembrane helix</keyword>